<feature type="domain" description="N-acetyltransferase" evidence="3">
    <location>
        <begin position="111"/>
        <end position="263"/>
    </location>
</feature>
<reference evidence="4 5" key="2">
    <citation type="submission" date="2019-09" db="EMBL/GenBank/DDBJ databases">
        <authorList>
            <person name="Jin C."/>
        </authorList>
    </citation>
    <scope>NUCLEOTIDE SEQUENCE [LARGE SCALE GENOMIC DNA]</scope>
    <source>
        <strain evidence="4 5">AN110305</strain>
    </source>
</reference>
<dbReference type="InterPro" id="IPR000182">
    <property type="entry name" value="GNAT_dom"/>
</dbReference>
<name>A0A5B2XLM6_9PSEU</name>
<accession>A0A5B2XLM6</accession>
<evidence type="ECO:0000313" key="5">
    <source>
        <dbReference type="Proteomes" id="UP000323454"/>
    </source>
</evidence>
<dbReference type="PANTHER" id="PTHR43877">
    <property type="entry name" value="AMINOALKYLPHOSPHONATE N-ACETYLTRANSFERASE-RELATED-RELATED"/>
    <property type="match status" value="1"/>
</dbReference>
<keyword evidence="5" id="KW-1185">Reference proteome</keyword>
<protein>
    <submittedName>
        <fullName evidence="4">GNAT family N-acetyltransferase</fullName>
    </submittedName>
</protein>
<evidence type="ECO:0000259" key="3">
    <source>
        <dbReference type="PROSITE" id="PS51186"/>
    </source>
</evidence>
<comment type="caution">
    <text evidence="4">The sequence shown here is derived from an EMBL/GenBank/DDBJ whole genome shotgun (WGS) entry which is preliminary data.</text>
</comment>
<reference evidence="4 5" key="1">
    <citation type="submission" date="2019-09" db="EMBL/GenBank/DDBJ databases">
        <title>Goodfellowia gen. nov., a new genus of the Pseudonocardineae related to Actinoalloteichus, containing Goodfellowia coeruleoviolacea gen. nov., comb. nov. gen. nov., comb. nov.</title>
        <authorList>
            <person name="Labeda D."/>
        </authorList>
    </citation>
    <scope>NUCLEOTIDE SEQUENCE [LARGE SCALE GENOMIC DNA]</scope>
    <source>
        <strain evidence="4 5">AN110305</strain>
    </source>
</reference>
<dbReference type="EMBL" id="VUOB01000013">
    <property type="protein sequence ID" value="KAA2264025.1"/>
    <property type="molecule type" value="Genomic_DNA"/>
</dbReference>
<dbReference type="GO" id="GO:0016747">
    <property type="term" value="F:acyltransferase activity, transferring groups other than amino-acyl groups"/>
    <property type="evidence" value="ECO:0007669"/>
    <property type="project" value="InterPro"/>
</dbReference>
<dbReference type="SUPFAM" id="SSF55729">
    <property type="entry name" value="Acyl-CoA N-acyltransferases (Nat)"/>
    <property type="match status" value="1"/>
</dbReference>
<proteinExistence type="predicted"/>
<dbReference type="InterPro" id="IPR050832">
    <property type="entry name" value="Bact_Acetyltransf"/>
</dbReference>
<dbReference type="InterPro" id="IPR016181">
    <property type="entry name" value="Acyl_CoA_acyltransferase"/>
</dbReference>
<organism evidence="4 5">
    <name type="scientific">Solihabitans fulvus</name>
    <dbReference type="NCBI Taxonomy" id="1892852"/>
    <lineage>
        <taxon>Bacteria</taxon>
        <taxon>Bacillati</taxon>
        <taxon>Actinomycetota</taxon>
        <taxon>Actinomycetes</taxon>
        <taxon>Pseudonocardiales</taxon>
        <taxon>Pseudonocardiaceae</taxon>
        <taxon>Solihabitans</taxon>
    </lineage>
</organism>
<dbReference type="Proteomes" id="UP000323454">
    <property type="component" value="Unassembled WGS sequence"/>
</dbReference>
<dbReference type="Gene3D" id="3.40.630.30">
    <property type="match status" value="1"/>
</dbReference>
<dbReference type="OrthoDB" id="9775595at2"/>
<keyword evidence="1 4" id="KW-0808">Transferase</keyword>
<evidence type="ECO:0000313" key="4">
    <source>
        <dbReference type="EMBL" id="KAA2264025.1"/>
    </source>
</evidence>
<evidence type="ECO:0000256" key="2">
    <source>
        <dbReference type="ARBA" id="ARBA00023315"/>
    </source>
</evidence>
<sequence length="263" mass="26837">MRGVDPTVLLEHHCADAWPALVDQPLGQWRLRAAGGFTGRANSALATGDPGIPVPEALRLAIGFADGHGIAPLAMAVLDSVTEKEIADAGWRMSAHDPGEPGVAVLTGGLAGLRDADPAGADLTGIDPTGTHPSGAIVRGTASEGWLALAEGGEPSAAALHVLTGGTTVGFGSMAVGGETVGVVRGAIVGDLLHISRLAVRADHRRRGLARTLLAALAGWALALGASRCVLQVADPNDAAMRLYVSLGCIEHHRYRYWSPAGA</sequence>
<keyword evidence="2" id="KW-0012">Acyltransferase</keyword>
<dbReference type="AlphaFoldDB" id="A0A5B2XLM6"/>
<gene>
    <name evidence="4" type="ORF">F0L68_08515</name>
</gene>
<dbReference type="PROSITE" id="PS51186">
    <property type="entry name" value="GNAT"/>
    <property type="match status" value="1"/>
</dbReference>
<dbReference type="Pfam" id="PF00583">
    <property type="entry name" value="Acetyltransf_1"/>
    <property type="match status" value="1"/>
</dbReference>
<evidence type="ECO:0000256" key="1">
    <source>
        <dbReference type="ARBA" id="ARBA00022679"/>
    </source>
</evidence>